<evidence type="ECO:0000313" key="1">
    <source>
        <dbReference type="EMBL" id="KAJ7556731.1"/>
    </source>
</evidence>
<accession>A0ACC2DR92</accession>
<proteinExistence type="predicted"/>
<keyword evidence="2" id="KW-1185">Reference proteome</keyword>
<gene>
    <name evidence="1" type="ORF">O6H91_05G095600</name>
</gene>
<reference evidence="2" key="1">
    <citation type="journal article" date="2024" name="Proc. Natl. Acad. Sci. U.S.A.">
        <title>Extraordinary preservation of gene collinearity over three hundred million years revealed in homosporous lycophytes.</title>
        <authorList>
            <person name="Li C."/>
            <person name="Wickell D."/>
            <person name="Kuo L.Y."/>
            <person name="Chen X."/>
            <person name="Nie B."/>
            <person name="Liao X."/>
            <person name="Peng D."/>
            <person name="Ji J."/>
            <person name="Jenkins J."/>
            <person name="Williams M."/>
            <person name="Shu S."/>
            <person name="Plott C."/>
            <person name="Barry K."/>
            <person name="Rajasekar S."/>
            <person name="Grimwood J."/>
            <person name="Han X."/>
            <person name="Sun S."/>
            <person name="Hou Z."/>
            <person name="He W."/>
            <person name="Dai G."/>
            <person name="Sun C."/>
            <person name="Schmutz J."/>
            <person name="Leebens-Mack J.H."/>
            <person name="Li F.W."/>
            <person name="Wang L."/>
        </authorList>
    </citation>
    <scope>NUCLEOTIDE SEQUENCE [LARGE SCALE GENOMIC DNA]</scope>
    <source>
        <strain evidence="2">cv. PW_Plant_1</strain>
    </source>
</reference>
<evidence type="ECO:0000313" key="2">
    <source>
        <dbReference type="Proteomes" id="UP001162992"/>
    </source>
</evidence>
<comment type="caution">
    <text evidence="1">The sequence shown here is derived from an EMBL/GenBank/DDBJ whole genome shotgun (WGS) entry which is preliminary data.</text>
</comment>
<dbReference type="EMBL" id="CM055096">
    <property type="protein sequence ID" value="KAJ7556731.1"/>
    <property type="molecule type" value="Genomic_DNA"/>
</dbReference>
<sequence>MQASTSFNILAGWLLIFLALLLLQFAPVNVNAADPDPLQDFCVADLTKDIYVNGYPCKKPASVTTEDFVYDGLVIPPPTNNSFRASADFAQVDTFPGLNTIGLTFARLQFAAGGVIRPHTHPRASEIIYIIEGSVYAGFVTADNKLFAKVLSKNELMIFPRGLIHFQLNVAQDAPAQAVVALNSQYPGFQAIGDSLFASDMKDEVLEKSLFLDKKTVDKLKAIFSGSK</sequence>
<organism evidence="1 2">
    <name type="scientific">Diphasiastrum complanatum</name>
    <name type="common">Issler's clubmoss</name>
    <name type="synonym">Lycopodium complanatum</name>
    <dbReference type="NCBI Taxonomy" id="34168"/>
    <lineage>
        <taxon>Eukaryota</taxon>
        <taxon>Viridiplantae</taxon>
        <taxon>Streptophyta</taxon>
        <taxon>Embryophyta</taxon>
        <taxon>Tracheophyta</taxon>
        <taxon>Lycopodiopsida</taxon>
        <taxon>Lycopodiales</taxon>
        <taxon>Lycopodiaceae</taxon>
        <taxon>Lycopodioideae</taxon>
        <taxon>Diphasiastrum</taxon>
    </lineage>
</organism>
<protein>
    <submittedName>
        <fullName evidence="1">Uncharacterized protein</fullName>
    </submittedName>
</protein>
<dbReference type="Proteomes" id="UP001162992">
    <property type="component" value="Chromosome 5"/>
</dbReference>
<name>A0ACC2DR92_DIPCM</name>